<dbReference type="Gene3D" id="1.10.10.10">
    <property type="entry name" value="Winged helix-like DNA-binding domain superfamily/Winged helix DNA-binding domain"/>
    <property type="match status" value="1"/>
</dbReference>
<dbReference type="EMBL" id="VTFX01000001">
    <property type="protein sequence ID" value="KAD4059821.1"/>
    <property type="molecule type" value="Genomic_DNA"/>
</dbReference>
<evidence type="ECO:0000313" key="3">
    <source>
        <dbReference type="Proteomes" id="UP000326852"/>
    </source>
</evidence>
<organism evidence="2 3">
    <name type="scientific">Arthrobacter yangruifuii</name>
    <dbReference type="NCBI Taxonomy" id="2606616"/>
    <lineage>
        <taxon>Bacteria</taxon>
        <taxon>Bacillati</taxon>
        <taxon>Actinomycetota</taxon>
        <taxon>Actinomycetes</taxon>
        <taxon>Micrococcales</taxon>
        <taxon>Micrococcaceae</taxon>
        <taxon>Arthrobacter</taxon>
    </lineage>
</organism>
<feature type="domain" description="HTH luxR-type" evidence="1">
    <location>
        <begin position="255"/>
        <end position="320"/>
    </location>
</feature>
<name>A0A5N6MU23_9MICC</name>
<dbReference type="GO" id="GO:0006355">
    <property type="term" value="P:regulation of DNA-templated transcription"/>
    <property type="evidence" value="ECO:0007669"/>
    <property type="project" value="InterPro"/>
</dbReference>
<dbReference type="PANTHER" id="PTHR34293:SF1">
    <property type="entry name" value="HTH-TYPE TRANSCRIPTIONAL REGULATOR TRMBL2"/>
    <property type="match status" value="1"/>
</dbReference>
<dbReference type="RefSeq" id="WP_152271084.1">
    <property type="nucleotide sequence ID" value="NZ_VTFX01000001.1"/>
</dbReference>
<evidence type="ECO:0000259" key="1">
    <source>
        <dbReference type="PROSITE" id="PS50043"/>
    </source>
</evidence>
<dbReference type="PANTHER" id="PTHR34293">
    <property type="entry name" value="HTH-TYPE TRANSCRIPTIONAL REGULATOR TRMBL2"/>
    <property type="match status" value="1"/>
</dbReference>
<dbReference type="PROSITE" id="PS50043">
    <property type="entry name" value="HTH_LUXR_2"/>
    <property type="match status" value="1"/>
</dbReference>
<proteinExistence type="predicted"/>
<sequence>MLSQVSLDVYRFAVTRPGWTAAEASEALGYTSRMVDTAISELTARCLLLQQASDCPSYIAVSPEVALAELVDPDERTLLELRGRINARRREMSALTPAYVEARKRLAADPTVEVVEDKEKVQRVLIEYGRSATDRVLIARPGPGANADIHEESVEKDLDLLRSGVRRQTLYHASTRDHVPTRKAVETITAAGGQFRTLPYVPLRTLIFDEKVAVVARDLHPGDVAGLVVRDPNLIRIFGLLFEFAWGLAEPFLTDNPGREDLTSTQRAVLTALAAGHSDEAIARRLGISVRTCRRHIAWMLEELGADSRFQAGIKAHKAGWI</sequence>
<dbReference type="InterPro" id="IPR000792">
    <property type="entry name" value="Tscrpt_reg_LuxR_C"/>
</dbReference>
<dbReference type="Proteomes" id="UP000326852">
    <property type="component" value="Unassembled WGS sequence"/>
</dbReference>
<dbReference type="SUPFAM" id="SSF46894">
    <property type="entry name" value="C-terminal effector domain of the bipartite response regulators"/>
    <property type="match status" value="1"/>
</dbReference>
<protein>
    <submittedName>
        <fullName evidence="2">LuxR family transcriptional regulator</fullName>
    </submittedName>
</protein>
<keyword evidence="3" id="KW-1185">Reference proteome</keyword>
<dbReference type="PRINTS" id="PR00038">
    <property type="entry name" value="HTHLUXR"/>
</dbReference>
<dbReference type="SMART" id="SM00421">
    <property type="entry name" value="HTH_LUXR"/>
    <property type="match status" value="1"/>
</dbReference>
<gene>
    <name evidence="2" type="ORF">GD627_01660</name>
</gene>
<dbReference type="Pfam" id="PF00196">
    <property type="entry name" value="GerE"/>
    <property type="match status" value="1"/>
</dbReference>
<dbReference type="InterPro" id="IPR016032">
    <property type="entry name" value="Sig_transdc_resp-reg_C-effctor"/>
</dbReference>
<dbReference type="InterPro" id="IPR051797">
    <property type="entry name" value="TrmB-like"/>
</dbReference>
<dbReference type="GO" id="GO:0003677">
    <property type="term" value="F:DNA binding"/>
    <property type="evidence" value="ECO:0007669"/>
    <property type="project" value="InterPro"/>
</dbReference>
<dbReference type="AlphaFoldDB" id="A0A5N6MU23"/>
<accession>A0A5N6MU23</accession>
<comment type="caution">
    <text evidence="2">The sequence shown here is derived from an EMBL/GenBank/DDBJ whole genome shotgun (WGS) entry which is preliminary data.</text>
</comment>
<dbReference type="InterPro" id="IPR036388">
    <property type="entry name" value="WH-like_DNA-bd_sf"/>
</dbReference>
<reference evidence="2 3" key="1">
    <citation type="submission" date="2019-08" db="EMBL/GenBank/DDBJ databases">
        <title>Arthrobacter sp. nov., isolated from plateau pika and Tibetan wild ass.</title>
        <authorList>
            <person name="Ge Y."/>
        </authorList>
    </citation>
    <scope>NUCLEOTIDE SEQUENCE [LARGE SCALE GENOMIC DNA]</scope>
    <source>
        <strain evidence="2 3">785</strain>
    </source>
</reference>
<dbReference type="CDD" id="cd06170">
    <property type="entry name" value="LuxR_C_like"/>
    <property type="match status" value="1"/>
</dbReference>
<evidence type="ECO:0000313" key="2">
    <source>
        <dbReference type="EMBL" id="KAD4059821.1"/>
    </source>
</evidence>